<evidence type="ECO:0000256" key="1">
    <source>
        <dbReference type="ARBA" id="ARBA00001947"/>
    </source>
</evidence>
<evidence type="ECO:0000256" key="12">
    <source>
        <dbReference type="PROSITE-ProRule" id="PRU01379"/>
    </source>
</evidence>
<keyword evidence="7" id="KW-0378">Hydrolase</keyword>
<feature type="chain" id="PRO_5035431188" description="Zinc carboxypeptidase A 1" evidence="13">
    <location>
        <begin position="16"/>
        <end position="412"/>
    </location>
</feature>
<dbReference type="SUPFAM" id="SSF53187">
    <property type="entry name" value="Zn-dependent exopeptidases"/>
    <property type="match status" value="1"/>
</dbReference>
<dbReference type="Gene3D" id="3.40.630.10">
    <property type="entry name" value="Zn peptidases"/>
    <property type="match status" value="1"/>
</dbReference>
<dbReference type="InterPro" id="IPR003146">
    <property type="entry name" value="M14A_act_pep"/>
</dbReference>
<dbReference type="PANTHER" id="PTHR11705:SF140">
    <property type="entry name" value="FI02848P-RELATED"/>
    <property type="match status" value="1"/>
</dbReference>
<dbReference type="SMART" id="SM00631">
    <property type="entry name" value="Zn_pept"/>
    <property type="match status" value="1"/>
</dbReference>
<organism evidence="15 16">
    <name type="scientific">Ignelater luminosus</name>
    <name type="common">Cucubano</name>
    <name type="synonym">Pyrophorus luminosus</name>
    <dbReference type="NCBI Taxonomy" id="2038154"/>
    <lineage>
        <taxon>Eukaryota</taxon>
        <taxon>Metazoa</taxon>
        <taxon>Ecdysozoa</taxon>
        <taxon>Arthropoda</taxon>
        <taxon>Hexapoda</taxon>
        <taxon>Insecta</taxon>
        <taxon>Pterygota</taxon>
        <taxon>Neoptera</taxon>
        <taxon>Endopterygota</taxon>
        <taxon>Coleoptera</taxon>
        <taxon>Polyphaga</taxon>
        <taxon>Elateriformia</taxon>
        <taxon>Elateroidea</taxon>
        <taxon>Elateridae</taxon>
        <taxon>Agrypninae</taxon>
        <taxon>Pyrophorini</taxon>
        <taxon>Ignelater</taxon>
    </lineage>
</organism>
<evidence type="ECO:0000256" key="8">
    <source>
        <dbReference type="ARBA" id="ARBA00022833"/>
    </source>
</evidence>
<evidence type="ECO:0000256" key="11">
    <source>
        <dbReference type="ARBA" id="ARBA00069039"/>
    </source>
</evidence>
<dbReference type="PROSITE" id="PS00132">
    <property type="entry name" value="CARBOXYPEPT_ZN_1"/>
    <property type="match status" value="1"/>
</dbReference>
<evidence type="ECO:0000259" key="14">
    <source>
        <dbReference type="PROSITE" id="PS52035"/>
    </source>
</evidence>
<dbReference type="Gene3D" id="3.30.70.340">
    <property type="entry name" value="Metallocarboxypeptidase-like"/>
    <property type="match status" value="1"/>
</dbReference>
<dbReference type="Pfam" id="PF02244">
    <property type="entry name" value="Propep_M14"/>
    <property type="match status" value="1"/>
</dbReference>
<keyword evidence="8" id="KW-0862">Zinc</keyword>
<dbReference type="GO" id="GO:0006508">
    <property type="term" value="P:proteolysis"/>
    <property type="evidence" value="ECO:0007669"/>
    <property type="project" value="UniProtKB-KW"/>
</dbReference>
<keyword evidence="3" id="KW-0121">Carboxypeptidase</keyword>
<keyword evidence="5" id="KW-0479">Metal-binding</keyword>
<dbReference type="Proteomes" id="UP000801492">
    <property type="component" value="Unassembled WGS sequence"/>
</dbReference>
<comment type="cofactor">
    <cofactor evidence="1">
        <name>Zn(2+)</name>
        <dbReference type="ChEBI" id="CHEBI:29105"/>
    </cofactor>
</comment>
<dbReference type="Pfam" id="PF00246">
    <property type="entry name" value="Peptidase_M14"/>
    <property type="match status" value="1"/>
</dbReference>
<keyword evidence="16" id="KW-1185">Reference proteome</keyword>
<dbReference type="OrthoDB" id="3626597at2759"/>
<proteinExistence type="inferred from homology"/>
<evidence type="ECO:0000256" key="5">
    <source>
        <dbReference type="ARBA" id="ARBA00022723"/>
    </source>
</evidence>
<dbReference type="PANTHER" id="PTHR11705">
    <property type="entry name" value="PROTEASE FAMILY M14 CARBOXYPEPTIDASE A,B"/>
    <property type="match status" value="1"/>
</dbReference>
<dbReference type="InterPro" id="IPR036990">
    <property type="entry name" value="M14A-like_propep"/>
</dbReference>
<feature type="active site" description="Proton donor/acceptor" evidence="12">
    <location>
        <position position="373"/>
    </location>
</feature>
<protein>
    <recommendedName>
        <fullName evidence="11">Zinc carboxypeptidase A 1</fullName>
    </recommendedName>
</protein>
<evidence type="ECO:0000313" key="16">
    <source>
        <dbReference type="Proteomes" id="UP000801492"/>
    </source>
</evidence>
<evidence type="ECO:0000256" key="2">
    <source>
        <dbReference type="ARBA" id="ARBA00005988"/>
    </source>
</evidence>
<evidence type="ECO:0000256" key="10">
    <source>
        <dbReference type="ARBA" id="ARBA00023157"/>
    </source>
</evidence>
<evidence type="ECO:0000256" key="13">
    <source>
        <dbReference type="SAM" id="SignalP"/>
    </source>
</evidence>
<keyword evidence="6 13" id="KW-0732">Signal</keyword>
<reference evidence="15" key="1">
    <citation type="submission" date="2019-08" db="EMBL/GenBank/DDBJ databases">
        <title>The genome of the North American firefly Photinus pyralis.</title>
        <authorList>
            <consortium name="Photinus pyralis genome working group"/>
            <person name="Fallon T.R."/>
            <person name="Sander Lower S.E."/>
            <person name="Weng J.-K."/>
        </authorList>
    </citation>
    <scope>NUCLEOTIDE SEQUENCE</scope>
    <source>
        <strain evidence="15">TRF0915ILg1</strain>
        <tissue evidence="15">Whole body</tissue>
    </source>
</reference>
<comment type="caution">
    <text evidence="15">The sequence shown here is derived from an EMBL/GenBank/DDBJ whole genome shotgun (WGS) entry which is preliminary data.</text>
</comment>
<dbReference type="AlphaFoldDB" id="A0A8K0CAW4"/>
<dbReference type="InterPro" id="IPR057246">
    <property type="entry name" value="CARBOXYPEPT_ZN_1"/>
</dbReference>
<comment type="similarity">
    <text evidence="2 12">Belongs to the peptidase M14 family.</text>
</comment>
<dbReference type="PROSITE" id="PS52035">
    <property type="entry name" value="PEPTIDASE_M14"/>
    <property type="match status" value="1"/>
</dbReference>
<gene>
    <name evidence="15" type="ORF">ILUMI_22307</name>
</gene>
<sequence length="412" mass="46764">MKIFTLVALLAAASADQFRYEGYKVYRIQPSGEKHLEILLELKNYSELDFWSPLHRDGQPITVMVNPQKQHWFVGLLNKNAIRYEILIDNVERVLLEERFRQLFAPRSQQGRIDFTRYLRHNEINAYLDQLAEDYPNLVSLETIGKSYEGRALKLIKISTDPSANKPIIFIDAGIHAREWIAPPVALYAIHQLVENKENLKLLDKIDFHILPVVNPDGYEYTHTNQRLWRKTRKPGTTCVGTDGNRNYDYHWAEIGSSSSECSDIYHGQHAFSESETAAIRDHVLQNKNRAKLYLTVHSYGQLIVYPWSYTTELPEDHEELQTVGELAAEGIRSVTGTKYRVGGSTSLLAETAGSSDDWAKGAAGVALSYTLELPGGGSWGFDPPPEKILPVVVETWEGLKAFHGYIEKKFG</sequence>
<evidence type="ECO:0000256" key="6">
    <source>
        <dbReference type="ARBA" id="ARBA00022729"/>
    </source>
</evidence>
<dbReference type="PRINTS" id="PR00765">
    <property type="entry name" value="CRBOXYPTASEA"/>
</dbReference>
<keyword evidence="9" id="KW-0482">Metalloprotease</keyword>
<feature type="signal peptide" evidence="13">
    <location>
        <begin position="1"/>
        <end position="15"/>
    </location>
</feature>
<evidence type="ECO:0000256" key="3">
    <source>
        <dbReference type="ARBA" id="ARBA00022645"/>
    </source>
</evidence>
<evidence type="ECO:0000256" key="9">
    <source>
        <dbReference type="ARBA" id="ARBA00023049"/>
    </source>
</evidence>
<dbReference type="CDD" id="cd03860">
    <property type="entry name" value="M14_CP_A-B_like"/>
    <property type="match status" value="1"/>
</dbReference>
<dbReference type="SUPFAM" id="SSF54897">
    <property type="entry name" value="Protease propeptides/inhibitors"/>
    <property type="match status" value="1"/>
</dbReference>
<keyword evidence="10" id="KW-1015">Disulfide bond</keyword>
<dbReference type="InterPro" id="IPR000834">
    <property type="entry name" value="Peptidase_M14"/>
</dbReference>
<dbReference type="FunFam" id="3.30.70.340:FF:000002">
    <property type="entry name" value="Carboxypeptidase A"/>
    <property type="match status" value="1"/>
</dbReference>
<dbReference type="GO" id="GO:0008270">
    <property type="term" value="F:zinc ion binding"/>
    <property type="evidence" value="ECO:0007669"/>
    <property type="project" value="InterPro"/>
</dbReference>
<name>A0A8K0CAW4_IGNLU</name>
<keyword evidence="4" id="KW-0645">Protease</keyword>
<evidence type="ECO:0000256" key="4">
    <source>
        <dbReference type="ARBA" id="ARBA00022670"/>
    </source>
</evidence>
<dbReference type="FunFam" id="3.40.630.10:FF:000001">
    <property type="entry name" value="Carboxypeptidase B"/>
    <property type="match status" value="1"/>
</dbReference>
<feature type="domain" description="Peptidase M14" evidence="14">
    <location>
        <begin position="117"/>
        <end position="407"/>
    </location>
</feature>
<dbReference type="GO" id="GO:0004181">
    <property type="term" value="F:metallocarboxypeptidase activity"/>
    <property type="evidence" value="ECO:0007669"/>
    <property type="project" value="InterPro"/>
</dbReference>
<evidence type="ECO:0000256" key="7">
    <source>
        <dbReference type="ARBA" id="ARBA00022801"/>
    </source>
</evidence>
<dbReference type="GO" id="GO:0005615">
    <property type="term" value="C:extracellular space"/>
    <property type="evidence" value="ECO:0007669"/>
    <property type="project" value="TreeGrafter"/>
</dbReference>
<evidence type="ECO:0000313" key="15">
    <source>
        <dbReference type="EMBL" id="KAF2883868.1"/>
    </source>
</evidence>
<accession>A0A8K0CAW4</accession>
<dbReference type="EMBL" id="VTPC01090283">
    <property type="protein sequence ID" value="KAF2883868.1"/>
    <property type="molecule type" value="Genomic_DNA"/>
</dbReference>